<protein>
    <submittedName>
        <fullName evidence="2">Uncharacterized protein</fullName>
    </submittedName>
</protein>
<dbReference type="GO" id="GO:0003677">
    <property type="term" value="F:DNA binding"/>
    <property type="evidence" value="ECO:0007669"/>
    <property type="project" value="InterPro"/>
</dbReference>
<sequence>MSLPLPSITELINQISSFLNTPSCKPPLHSWLRLGGHINWAFNVLPWGRPALSEFYQKIGRKLYMNAGIFINAAVRHNLEWLCSILPSAIGIRFVDDGHWKDHNADMVFWTDASLTKGLAFVFASSGFVYPLQPPPPSISIDIFFLELIAMLSAIQYAVSLPSPPKKILIWSDTLNSLHTRNHMHTCVKRTYALTYFPDFSLTTFVANSQATTSASSIPKGSLASALERVLLKCLGGRSKPRVPQPIQSHKSIDERVEFLATNAIEATTLGAYGTGARDYVTFCIDHSISLEPTPQTLAHYITYTSQFVTSGPEYLTVAHHFLCDIYPDFVKNCSDPLVQATISGSKKIRADPVKQKLPLCLAHLQAFYDWYLKDPTYDNLLFITILSCISYGCHHAGELVVSNSKSSKSRLGYQKLVKRSSLSFCHHHVQYHLPYHKGDHFYWGSDILLSPKHVADPVSLLHSFVQQHDSLHGAKAPLFLRSDGSLPSRQWFKSIFSLLNQKYGGHSVRAGCATYYASLGLSETVIQVLGCWLSEAWKIYIWNHPTIHALRRN</sequence>
<dbReference type="InterPro" id="IPR011010">
    <property type="entry name" value="DNA_brk_join_enz"/>
</dbReference>
<dbReference type="PANTHER" id="PTHR34605:SF3">
    <property type="entry name" value="P CELL-TYPE AGGLUTINATION PROTEIN MAP4-LIKE-RELATED"/>
    <property type="match status" value="1"/>
</dbReference>
<dbReference type="OrthoDB" id="5598396at2759"/>
<dbReference type="GO" id="GO:0015074">
    <property type="term" value="P:DNA integration"/>
    <property type="evidence" value="ECO:0007669"/>
    <property type="project" value="InterPro"/>
</dbReference>
<evidence type="ECO:0000256" key="1">
    <source>
        <dbReference type="ARBA" id="ARBA00023172"/>
    </source>
</evidence>
<dbReference type="InterPro" id="IPR052925">
    <property type="entry name" value="Phage_Integrase-like_Recomb"/>
</dbReference>
<keyword evidence="1" id="KW-0233">DNA recombination</keyword>
<gene>
    <name evidence="2" type="ORF">D9758_017049</name>
</gene>
<comment type="caution">
    <text evidence="2">The sequence shown here is derived from an EMBL/GenBank/DDBJ whole genome shotgun (WGS) entry which is preliminary data.</text>
</comment>
<evidence type="ECO:0000313" key="2">
    <source>
        <dbReference type="EMBL" id="KAF5343176.1"/>
    </source>
</evidence>
<keyword evidence="3" id="KW-1185">Reference proteome</keyword>
<reference evidence="2 3" key="1">
    <citation type="journal article" date="2020" name="ISME J.">
        <title>Uncovering the hidden diversity of litter-decomposition mechanisms in mushroom-forming fungi.</title>
        <authorList>
            <person name="Floudas D."/>
            <person name="Bentzer J."/>
            <person name="Ahren D."/>
            <person name="Johansson T."/>
            <person name="Persson P."/>
            <person name="Tunlid A."/>
        </authorList>
    </citation>
    <scope>NUCLEOTIDE SEQUENCE [LARGE SCALE GENOMIC DNA]</scope>
    <source>
        <strain evidence="2 3">CBS 291.85</strain>
    </source>
</reference>
<proteinExistence type="predicted"/>
<name>A0A8H5CJW6_9AGAR</name>
<dbReference type="Proteomes" id="UP000559256">
    <property type="component" value="Unassembled WGS sequence"/>
</dbReference>
<organism evidence="2 3">
    <name type="scientific">Tetrapyrgos nigripes</name>
    <dbReference type="NCBI Taxonomy" id="182062"/>
    <lineage>
        <taxon>Eukaryota</taxon>
        <taxon>Fungi</taxon>
        <taxon>Dikarya</taxon>
        <taxon>Basidiomycota</taxon>
        <taxon>Agaricomycotina</taxon>
        <taxon>Agaricomycetes</taxon>
        <taxon>Agaricomycetidae</taxon>
        <taxon>Agaricales</taxon>
        <taxon>Marasmiineae</taxon>
        <taxon>Marasmiaceae</taxon>
        <taxon>Tetrapyrgos</taxon>
    </lineage>
</organism>
<dbReference type="SUPFAM" id="SSF56349">
    <property type="entry name" value="DNA breaking-rejoining enzymes"/>
    <property type="match status" value="1"/>
</dbReference>
<dbReference type="InterPro" id="IPR013762">
    <property type="entry name" value="Integrase-like_cat_sf"/>
</dbReference>
<dbReference type="PANTHER" id="PTHR34605">
    <property type="entry name" value="PHAGE_INTEGRASE DOMAIN-CONTAINING PROTEIN"/>
    <property type="match status" value="1"/>
</dbReference>
<dbReference type="Gene3D" id="1.10.443.10">
    <property type="entry name" value="Intergrase catalytic core"/>
    <property type="match status" value="1"/>
</dbReference>
<dbReference type="AlphaFoldDB" id="A0A8H5CJW6"/>
<accession>A0A8H5CJW6</accession>
<evidence type="ECO:0000313" key="3">
    <source>
        <dbReference type="Proteomes" id="UP000559256"/>
    </source>
</evidence>
<dbReference type="GO" id="GO:0006310">
    <property type="term" value="P:DNA recombination"/>
    <property type="evidence" value="ECO:0007669"/>
    <property type="project" value="UniProtKB-KW"/>
</dbReference>
<dbReference type="EMBL" id="JAACJM010000147">
    <property type="protein sequence ID" value="KAF5343176.1"/>
    <property type="molecule type" value="Genomic_DNA"/>
</dbReference>